<keyword evidence="5 7" id="KW-1133">Transmembrane helix</keyword>
<feature type="transmembrane region" description="Helical" evidence="7">
    <location>
        <begin position="360"/>
        <end position="380"/>
    </location>
</feature>
<evidence type="ECO:0000256" key="2">
    <source>
        <dbReference type="ARBA" id="ARBA00022448"/>
    </source>
</evidence>
<feature type="transmembrane region" description="Helical" evidence="7">
    <location>
        <begin position="7"/>
        <end position="28"/>
    </location>
</feature>
<dbReference type="EMBL" id="CP038865">
    <property type="protein sequence ID" value="QCA28448.1"/>
    <property type="molecule type" value="Genomic_DNA"/>
</dbReference>
<reference evidence="8 10" key="2">
    <citation type="journal article" date="2020" name="Int. J. Syst. Evol. Microbiol.">
        <title>Vagococcus xieshaowenii sp. nov., isolated from snow finch (Montifringilla taczanowskii) cloacal content.</title>
        <authorList>
            <person name="Ge Y."/>
            <person name="Yang J."/>
            <person name="Lai X.H."/>
            <person name="Zhang G."/>
            <person name="Jin D."/>
            <person name="Lu S."/>
            <person name="Wang B."/>
            <person name="Huang Y."/>
            <person name="Huang Y."/>
            <person name="Ren Z."/>
            <person name="Zhang X."/>
            <person name="Xu J."/>
        </authorList>
    </citation>
    <scope>NUCLEOTIDE SEQUENCE [LARGE SCALE GENOMIC DNA]</scope>
    <source>
        <strain evidence="10">personal::cf-49</strain>
        <strain evidence="8">Personal::cf-49</strain>
    </source>
</reference>
<feature type="transmembrane region" description="Helical" evidence="7">
    <location>
        <begin position="222"/>
        <end position="243"/>
    </location>
</feature>
<keyword evidence="6 7" id="KW-0472">Membrane</keyword>
<dbReference type="PANTHER" id="PTHR42865">
    <property type="entry name" value="PROTON/GLUTAMATE-ASPARTATE SYMPORTER"/>
    <property type="match status" value="1"/>
</dbReference>
<dbReference type="GO" id="GO:0006835">
    <property type="term" value="P:dicarboxylic acid transport"/>
    <property type="evidence" value="ECO:0007669"/>
    <property type="project" value="TreeGrafter"/>
</dbReference>
<gene>
    <name evidence="9" type="ORF">E4031_02095</name>
    <name evidence="8" type="ORF">E4Z98_03645</name>
</gene>
<feature type="transmembrane region" description="Helical" evidence="7">
    <location>
        <begin position="40"/>
        <end position="61"/>
    </location>
</feature>
<accession>A0A4Z0DD45</accession>
<dbReference type="RefSeq" id="WP_135253677.1">
    <property type="nucleotide sequence ID" value="NZ_CP038865.1"/>
</dbReference>
<feature type="transmembrane region" description="Helical" evidence="7">
    <location>
        <begin position="328"/>
        <end position="348"/>
    </location>
</feature>
<feature type="transmembrane region" description="Helical" evidence="7">
    <location>
        <begin position="149"/>
        <end position="169"/>
    </location>
</feature>
<sequence length="411" mass="44618">MRYIKENLASIKLLTGIIIGGLLGVFFGEKMMVVEPIGQLFLNFLFMILVPLVFFSVSSSIANMEGGKRLGKIMLYTMLVFIMTAMISAIIAYLGVRIYPLIDSNHFNVESVIEQLGEVTIQKDLSMADRIVGMLSVEDFQGLFSKNNMLAVIIFSIIVGLATLNTSVDNTTFKDFLNAGNTMIMKVVDYIMYLAPIGLGCYFASSIGQLGSQLINGYARTMLLYCLISIIYFFGVMTFYAFIANGKTGIKDFWANITTPALTAIATCSSAASIPVNIEFTKKMNVADDIAETVIPLGANTHKDGSVIGGVFKIAFLFVLFGRDITTIENIIAIIFGGFFVGLVMGSIPGGGAIAETMIAVFFGFPTETVPLIMIISTIIDIPATLLNSAGNTVSAMMVQSLIERSERKKK</sequence>
<dbReference type="InterPro" id="IPR036458">
    <property type="entry name" value="Na:dicarbo_symporter_sf"/>
</dbReference>
<dbReference type="KEGG" id="vac:E4Z98_03645"/>
<dbReference type="Gene3D" id="1.10.3860.10">
    <property type="entry name" value="Sodium:dicarboxylate symporter"/>
    <property type="match status" value="1"/>
</dbReference>
<dbReference type="InterPro" id="IPR001991">
    <property type="entry name" value="Na-dicarboxylate_symporter"/>
</dbReference>
<dbReference type="AlphaFoldDB" id="A0A4Z0DD45"/>
<evidence type="ECO:0000313" key="9">
    <source>
        <dbReference type="EMBL" id="TFZ42796.1"/>
    </source>
</evidence>
<dbReference type="OrthoDB" id="9768885at2"/>
<feature type="transmembrane region" description="Helical" evidence="7">
    <location>
        <begin position="190"/>
        <end position="210"/>
    </location>
</feature>
<feature type="transmembrane region" description="Helical" evidence="7">
    <location>
        <begin position="73"/>
        <end position="96"/>
    </location>
</feature>
<evidence type="ECO:0000313" key="11">
    <source>
        <dbReference type="Proteomes" id="UP000297725"/>
    </source>
</evidence>
<comment type="subcellular location">
    <subcellularLocation>
        <location evidence="1">Cell membrane</location>
        <topology evidence="1">Multi-pass membrane protein</topology>
    </subcellularLocation>
</comment>
<dbReference type="GO" id="GO:0005886">
    <property type="term" value="C:plasma membrane"/>
    <property type="evidence" value="ECO:0007669"/>
    <property type="project" value="UniProtKB-SubCell"/>
</dbReference>
<keyword evidence="3" id="KW-1003">Cell membrane</keyword>
<evidence type="ECO:0000256" key="3">
    <source>
        <dbReference type="ARBA" id="ARBA00022475"/>
    </source>
</evidence>
<dbReference type="Pfam" id="PF00375">
    <property type="entry name" value="SDF"/>
    <property type="match status" value="1"/>
</dbReference>
<keyword evidence="2" id="KW-0813">Transport</keyword>
<evidence type="ECO:0000256" key="5">
    <source>
        <dbReference type="ARBA" id="ARBA00022989"/>
    </source>
</evidence>
<dbReference type="PRINTS" id="PR00173">
    <property type="entry name" value="EDTRNSPORT"/>
</dbReference>
<dbReference type="Proteomes" id="UP000296883">
    <property type="component" value="Chromosome"/>
</dbReference>
<evidence type="ECO:0000256" key="6">
    <source>
        <dbReference type="ARBA" id="ARBA00023136"/>
    </source>
</evidence>
<keyword evidence="4 7" id="KW-0812">Transmembrane</keyword>
<name>A0A4Z0DD45_9ENTE</name>
<evidence type="ECO:0000256" key="4">
    <source>
        <dbReference type="ARBA" id="ARBA00022692"/>
    </source>
</evidence>
<protein>
    <submittedName>
        <fullName evidence="8">Dicarboxylate/amino acid:cation symporter</fullName>
    </submittedName>
</protein>
<proteinExistence type="predicted"/>
<evidence type="ECO:0000313" key="8">
    <source>
        <dbReference type="EMBL" id="QCA28448.1"/>
    </source>
</evidence>
<dbReference type="SUPFAM" id="SSF118215">
    <property type="entry name" value="Proton glutamate symport protein"/>
    <property type="match status" value="1"/>
</dbReference>
<evidence type="ECO:0000256" key="1">
    <source>
        <dbReference type="ARBA" id="ARBA00004651"/>
    </source>
</evidence>
<evidence type="ECO:0000313" key="10">
    <source>
        <dbReference type="Proteomes" id="UP000296883"/>
    </source>
</evidence>
<dbReference type="Proteomes" id="UP000297725">
    <property type="component" value="Unassembled WGS sequence"/>
</dbReference>
<reference evidence="9 11" key="1">
    <citation type="submission" date="2019-03" db="EMBL/GenBank/DDBJ databases">
        <title>Vagococcus sp. was isolated fron gut of Carduelis flavirostris.</title>
        <authorList>
            <person name="Ge Y."/>
        </authorList>
    </citation>
    <scope>NUCLEOTIDE SEQUENCE [LARGE SCALE GENOMIC DNA]</scope>
    <source>
        <strain evidence="9 11">CF-210</strain>
    </source>
</reference>
<evidence type="ECO:0000256" key="7">
    <source>
        <dbReference type="SAM" id="Phobius"/>
    </source>
</evidence>
<dbReference type="EMBL" id="SRHU01000008">
    <property type="protein sequence ID" value="TFZ42796.1"/>
    <property type="molecule type" value="Genomic_DNA"/>
</dbReference>
<accession>A0A7Z1Y912</accession>
<keyword evidence="10" id="KW-1185">Reference proteome</keyword>
<dbReference type="GO" id="GO:0015293">
    <property type="term" value="F:symporter activity"/>
    <property type="evidence" value="ECO:0007669"/>
    <property type="project" value="UniProtKB-KW"/>
</dbReference>
<organism evidence="8 10">
    <name type="scientific">Vagococcus xieshaowenii</name>
    <dbReference type="NCBI Taxonomy" id="2562451"/>
    <lineage>
        <taxon>Bacteria</taxon>
        <taxon>Bacillati</taxon>
        <taxon>Bacillota</taxon>
        <taxon>Bacilli</taxon>
        <taxon>Lactobacillales</taxon>
        <taxon>Enterococcaceae</taxon>
        <taxon>Vagococcus</taxon>
    </lineage>
</organism>
<dbReference type="PANTHER" id="PTHR42865:SF7">
    <property type="entry name" value="PROTON_GLUTAMATE-ASPARTATE SYMPORTER"/>
    <property type="match status" value="1"/>
</dbReference>